<gene>
    <name evidence="10" type="ORF">SAMN06265795_104149</name>
</gene>
<feature type="repeat" description="TPR" evidence="8">
    <location>
        <begin position="221"/>
        <end position="254"/>
    </location>
</feature>
<evidence type="ECO:0000256" key="1">
    <source>
        <dbReference type="ARBA" id="ARBA00004922"/>
    </source>
</evidence>
<feature type="domain" description="O-GlcNAc transferase C-terminal" evidence="9">
    <location>
        <begin position="575"/>
        <end position="747"/>
    </location>
</feature>
<keyword evidence="7 8" id="KW-0802">TPR repeat</keyword>
<evidence type="ECO:0000256" key="3">
    <source>
        <dbReference type="ARBA" id="ARBA00011970"/>
    </source>
</evidence>
<feature type="repeat" description="TPR" evidence="8">
    <location>
        <begin position="323"/>
        <end position="356"/>
    </location>
</feature>
<sequence>MALSADVHAQAPAESNAAGELAQLTDQVLRTAATHYNQGRYAEAEALYREVLSIMPQHAEASHNMAVLLVQTRRIESSWPFFEAAITARPAQKSYWLNYIDALIIDERKTDAWEALELAQKMARLNAEEVSDSIARLVDSGYAAKANQILEPAQAQPLAEALQGGALRGGAGKVLPAARRKLAVKPAGDKVDRLLDLYNRNKLDQATKGARELTESYPHFGLGWKLLGLLLYKQGKVSEAIPPLQEAVELLPEDFYVHDALAMIFKEQGRLKEAETYFAGAMAARPDCSTTRLSLASIIFAQTRHKEVEAMMRELTRDDPSYFPAYQLLGQALRELGRQEEAVACLQKAVDLKPEYLYAHSTLLFGVLHNQALSKEDIFRRHLHFGKVCETLSAPAFDSHANSRQADRRLNIGFVSGDFYNHAVATFLEPILRHLAQDESLCLHAYHNTYKFDHYTERLKTHFAHWESVFELPDQVVAEKIRSDGIDILVDLSGHTGSNRLATLAKKPAPIQASWIGYPGTTGLKAVDYYLADPYLMPPGKFDSQFTEKIAYLRAQSPFSPPRYSPPVNALPALRNGFITFGSFNRINKLSQDVIRLWSRLLLAAPNARMFLGGMPPEGEYDCLIEWFEQEGIGRDRLEFHPRAGTPVYLQMHHHVDVCLDAFPYAGGTTTLNALWMGVPTLTITGATLPTQIAAWSLNQLGLGEFVSEGEEEFIRKALFWTENLEQLASLRSGMRDRFEQSPLMRPDDIAKDLSRLFRVMWQRWCAGEPPAVIGTDGI</sequence>
<dbReference type="Proteomes" id="UP000198284">
    <property type="component" value="Unassembled WGS sequence"/>
</dbReference>
<comment type="similarity">
    <text evidence="2">Belongs to the glycosyltransferase 41 family. O-GlcNAc transferase subfamily.</text>
</comment>
<proteinExistence type="inferred from homology"/>
<evidence type="ECO:0000256" key="7">
    <source>
        <dbReference type="ARBA" id="ARBA00022803"/>
    </source>
</evidence>
<dbReference type="EC" id="2.4.1.255" evidence="3"/>
<dbReference type="Gene3D" id="1.25.40.10">
    <property type="entry name" value="Tetratricopeptide repeat domain"/>
    <property type="match status" value="2"/>
</dbReference>
<dbReference type="AlphaFoldDB" id="A0A239FXY5"/>
<dbReference type="PANTHER" id="PTHR44835">
    <property type="entry name" value="UDP-N-ACETYLGLUCOSAMINE--PEPTIDE N-ACETYLGLUCOSAMINYLTRANSFERASE SPINDLY-RELATED"/>
    <property type="match status" value="1"/>
</dbReference>
<keyword evidence="4" id="KW-0328">Glycosyltransferase</keyword>
<name>A0A239FXY5_9BURK</name>
<keyword evidence="11" id="KW-1185">Reference proteome</keyword>
<evidence type="ECO:0000256" key="4">
    <source>
        <dbReference type="ARBA" id="ARBA00022676"/>
    </source>
</evidence>
<dbReference type="PANTHER" id="PTHR44835:SF1">
    <property type="entry name" value="PROTEIN O-GLCNAC TRANSFERASE"/>
    <property type="match status" value="1"/>
</dbReference>
<dbReference type="SUPFAM" id="SSF48452">
    <property type="entry name" value="TPR-like"/>
    <property type="match status" value="2"/>
</dbReference>
<dbReference type="Pfam" id="PF13432">
    <property type="entry name" value="TPR_16"/>
    <property type="match status" value="1"/>
</dbReference>
<keyword evidence="5 10" id="KW-0808">Transferase</keyword>
<dbReference type="InterPro" id="IPR011990">
    <property type="entry name" value="TPR-like_helical_dom_sf"/>
</dbReference>
<dbReference type="PROSITE" id="PS50005">
    <property type="entry name" value="TPR"/>
    <property type="match status" value="3"/>
</dbReference>
<dbReference type="Gene3D" id="3.40.50.2000">
    <property type="entry name" value="Glycogen Phosphorylase B"/>
    <property type="match status" value="1"/>
</dbReference>
<dbReference type="EMBL" id="FZOT01000004">
    <property type="protein sequence ID" value="SNS61749.1"/>
    <property type="molecule type" value="Genomic_DNA"/>
</dbReference>
<comment type="pathway">
    <text evidence="1">Protein modification; protein glycosylation.</text>
</comment>
<organism evidence="10 11">
    <name type="scientific">Noviherbaspirillum humi</name>
    <dbReference type="NCBI Taxonomy" id="1688639"/>
    <lineage>
        <taxon>Bacteria</taxon>
        <taxon>Pseudomonadati</taxon>
        <taxon>Pseudomonadota</taxon>
        <taxon>Betaproteobacteria</taxon>
        <taxon>Burkholderiales</taxon>
        <taxon>Oxalobacteraceae</taxon>
        <taxon>Noviherbaspirillum</taxon>
    </lineage>
</organism>
<dbReference type="Gene3D" id="3.40.50.11380">
    <property type="match status" value="1"/>
</dbReference>
<dbReference type="Pfam" id="PF13844">
    <property type="entry name" value="Glyco_transf_41"/>
    <property type="match status" value="2"/>
</dbReference>
<dbReference type="OrthoDB" id="101857at2"/>
<evidence type="ECO:0000256" key="6">
    <source>
        <dbReference type="ARBA" id="ARBA00022737"/>
    </source>
</evidence>
<evidence type="ECO:0000256" key="2">
    <source>
        <dbReference type="ARBA" id="ARBA00005386"/>
    </source>
</evidence>
<protein>
    <recommendedName>
        <fullName evidence="3">protein O-GlcNAc transferase</fullName>
        <ecNumber evidence="3">2.4.1.255</ecNumber>
    </recommendedName>
</protein>
<dbReference type="InterPro" id="IPR029489">
    <property type="entry name" value="OGT/SEC/SPY_C"/>
</dbReference>
<evidence type="ECO:0000313" key="11">
    <source>
        <dbReference type="Proteomes" id="UP000198284"/>
    </source>
</evidence>
<dbReference type="Pfam" id="PF13181">
    <property type="entry name" value="TPR_8"/>
    <property type="match status" value="1"/>
</dbReference>
<keyword evidence="6" id="KW-0677">Repeat</keyword>
<dbReference type="InterPro" id="IPR019734">
    <property type="entry name" value="TPR_rpt"/>
</dbReference>
<accession>A0A239FXY5</accession>
<reference evidence="10 11" key="1">
    <citation type="submission" date="2017-06" db="EMBL/GenBank/DDBJ databases">
        <authorList>
            <person name="Kim H.J."/>
            <person name="Triplett B.A."/>
        </authorList>
    </citation>
    <scope>NUCLEOTIDE SEQUENCE [LARGE SCALE GENOMIC DNA]</scope>
    <source>
        <strain evidence="10 11">U15</strain>
    </source>
</reference>
<evidence type="ECO:0000313" key="10">
    <source>
        <dbReference type="EMBL" id="SNS61749.1"/>
    </source>
</evidence>
<dbReference type="InterPro" id="IPR051939">
    <property type="entry name" value="Glycosyltr_41/O-GlcNAc_trsf"/>
</dbReference>
<evidence type="ECO:0000259" key="9">
    <source>
        <dbReference type="Pfam" id="PF13844"/>
    </source>
</evidence>
<evidence type="ECO:0000256" key="8">
    <source>
        <dbReference type="PROSITE-ProRule" id="PRU00339"/>
    </source>
</evidence>
<evidence type="ECO:0000256" key="5">
    <source>
        <dbReference type="ARBA" id="ARBA00022679"/>
    </source>
</evidence>
<dbReference type="Pfam" id="PF14559">
    <property type="entry name" value="TPR_19"/>
    <property type="match status" value="1"/>
</dbReference>
<feature type="domain" description="O-GlcNAc transferase C-terminal" evidence="9">
    <location>
        <begin position="359"/>
        <end position="554"/>
    </location>
</feature>
<dbReference type="RefSeq" id="WP_089398998.1">
    <property type="nucleotide sequence ID" value="NZ_FZOT01000004.1"/>
</dbReference>
<feature type="repeat" description="TPR" evidence="8">
    <location>
        <begin position="25"/>
        <end position="58"/>
    </location>
</feature>
<dbReference type="GO" id="GO:0097363">
    <property type="term" value="F:protein O-acetylglucosaminyltransferase activity"/>
    <property type="evidence" value="ECO:0007669"/>
    <property type="project" value="UniProtKB-EC"/>
</dbReference>
<dbReference type="SMART" id="SM00028">
    <property type="entry name" value="TPR"/>
    <property type="match status" value="5"/>
</dbReference>